<proteinExistence type="predicted"/>
<dbReference type="EMBL" id="CP095848">
    <property type="protein sequence ID" value="UPL48721.1"/>
    <property type="molecule type" value="Genomic_DNA"/>
</dbReference>
<reference evidence="2 3" key="1">
    <citation type="submission" date="2022-04" db="EMBL/GenBank/DDBJ databases">
        <title>Hymenobacter sp. isolated from the air.</title>
        <authorList>
            <person name="Won M."/>
            <person name="Lee C.-M."/>
            <person name="Woen H.-Y."/>
            <person name="Kwon S.-W."/>
        </authorList>
    </citation>
    <scope>NUCLEOTIDE SEQUENCE [LARGE SCALE GENOMIC DNA]</scope>
    <source>
        <strain evidence="3">5516 S-25</strain>
    </source>
</reference>
<organism evidence="2 3">
    <name type="scientific">Hymenobacter sublimis</name>
    <dbReference type="NCBI Taxonomy" id="2933777"/>
    <lineage>
        <taxon>Bacteria</taxon>
        <taxon>Pseudomonadati</taxon>
        <taxon>Bacteroidota</taxon>
        <taxon>Cytophagia</taxon>
        <taxon>Cytophagales</taxon>
        <taxon>Hymenobacteraceae</taxon>
        <taxon>Hymenobacter</taxon>
    </lineage>
</organism>
<gene>
    <name evidence="2" type="ORF">MWH26_16215</name>
</gene>
<keyword evidence="1" id="KW-0560">Oxidoreductase</keyword>
<dbReference type="PRINTS" id="PR00368">
    <property type="entry name" value="FADPNR"/>
</dbReference>
<accession>A0ABY4J8D3</accession>
<dbReference type="RefSeq" id="WP_247975091.1">
    <property type="nucleotide sequence ID" value="NZ_CP095848.1"/>
</dbReference>
<dbReference type="PANTHER" id="PTHR43539:SF78">
    <property type="entry name" value="FLAVIN-CONTAINING MONOOXYGENASE"/>
    <property type="match status" value="1"/>
</dbReference>
<dbReference type="PRINTS" id="PR00469">
    <property type="entry name" value="PNDRDTASEII"/>
</dbReference>
<evidence type="ECO:0000256" key="1">
    <source>
        <dbReference type="ARBA" id="ARBA00023002"/>
    </source>
</evidence>
<dbReference type="InterPro" id="IPR036188">
    <property type="entry name" value="FAD/NAD-bd_sf"/>
</dbReference>
<evidence type="ECO:0000313" key="2">
    <source>
        <dbReference type="EMBL" id="UPL48721.1"/>
    </source>
</evidence>
<dbReference type="SUPFAM" id="SSF51905">
    <property type="entry name" value="FAD/NAD(P)-binding domain"/>
    <property type="match status" value="2"/>
</dbReference>
<sequence>MISSSEPVGSSAALHTLVIGAGQAGLAAAYYLRQAGVPFIVLDERAAVGEVWATRYDSLCLFSPAWASNLPGLAWPGEARRYPSKAEAAAYLQQYARHFQLPIETQQRVQVVRPIPGGYEVVTATGRRFEAKHVIVCTGPYSAPKVPEFSHALPASVVQLHSSAYQRPSHLAGTGPVGVVGSGNSALQIAADLAATGRPVWVAFDEGTPAMPNNTAMWALLLSTRMLQASRNSPVGRLMRSQPEPVVSADLKRLRRFPNVRFMGRALGATPEGALQGKTATTPALEAVIWATGFRPDYNWLQVPGALSPAGEPQHERGLSPVPGLAFLGLPWLHSRRSALMGGVGADAQFVVNHLVKKT</sequence>
<evidence type="ECO:0000313" key="3">
    <source>
        <dbReference type="Proteomes" id="UP000829647"/>
    </source>
</evidence>
<dbReference type="InterPro" id="IPR050982">
    <property type="entry name" value="Auxin_biosynth/cation_transpt"/>
</dbReference>
<dbReference type="Gene3D" id="3.50.50.60">
    <property type="entry name" value="FAD/NAD(P)-binding domain"/>
    <property type="match status" value="1"/>
</dbReference>
<protein>
    <submittedName>
        <fullName evidence="2">NAD(P)/FAD-dependent oxidoreductase</fullName>
    </submittedName>
</protein>
<dbReference type="Pfam" id="PF13738">
    <property type="entry name" value="Pyr_redox_3"/>
    <property type="match status" value="1"/>
</dbReference>
<dbReference type="PANTHER" id="PTHR43539">
    <property type="entry name" value="FLAVIN-BINDING MONOOXYGENASE-LIKE PROTEIN (AFU_ORTHOLOGUE AFUA_4G09220)"/>
    <property type="match status" value="1"/>
</dbReference>
<dbReference type="Proteomes" id="UP000829647">
    <property type="component" value="Chromosome"/>
</dbReference>
<keyword evidence="3" id="KW-1185">Reference proteome</keyword>
<name>A0ABY4J8D3_9BACT</name>